<sequence length="192" mass="21382">MPGMVCAPRSGNDGGMTVRVLDEQRASELRAAPLSYTPREGPEADAPPGYEYLNRSVNLARRDFNAAGRDLFSWRMHSRAGLQVEASDVPLHQDTVVLMRWGLGAISLRIPCRVVDVIDEERRRGFAYGTLHGHPEAGEERFLLEEIEDGRILFTITAYSRPSSPLAKLGGPISRAAQSFMTQRYLKALDRL</sequence>
<feature type="domain" description="DUF1990" evidence="1">
    <location>
        <begin position="43"/>
        <end position="188"/>
    </location>
</feature>
<gene>
    <name evidence="2" type="ORF">KLO01_15690</name>
</gene>
<comment type="caution">
    <text evidence="2">The sequence shown here is derived from an EMBL/GenBank/DDBJ whole genome shotgun (WGS) entry which is preliminary data.</text>
</comment>
<dbReference type="Proteomes" id="UP000321793">
    <property type="component" value="Unassembled WGS sequence"/>
</dbReference>
<dbReference type="InterPro" id="IPR014457">
    <property type="entry name" value="UCP010260"/>
</dbReference>
<proteinExistence type="predicted"/>
<dbReference type="EMBL" id="BKBA01000006">
    <property type="protein sequence ID" value="GEQ13522.1"/>
    <property type="molecule type" value="Genomic_DNA"/>
</dbReference>
<protein>
    <recommendedName>
        <fullName evidence="1">DUF1990 domain-containing protein</fullName>
    </recommendedName>
</protein>
<dbReference type="InterPro" id="IPR018960">
    <property type="entry name" value="DUF1990"/>
</dbReference>
<accession>A0A512SZZ9</accession>
<dbReference type="AlphaFoldDB" id="A0A512SZZ9"/>
<dbReference type="PANTHER" id="PTHR34202:SF1">
    <property type="entry name" value="UPF0548 PROTEIN"/>
    <property type="match status" value="1"/>
</dbReference>
<name>A0A512SZZ9_9MICO</name>
<dbReference type="PANTHER" id="PTHR34202">
    <property type="entry name" value="UPF0548 PROTEIN"/>
    <property type="match status" value="1"/>
</dbReference>
<dbReference type="SUPFAM" id="SSF55961">
    <property type="entry name" value="Bet v1-like"/>
    <property type="match status" value="1"/>
</dbReference>
<evidence type="ECO:0000259" key="1">
    <source>
        <dbReference type="Pfam" id="PF09348"/>
    </source>
</evidence>
<evidence type="ECO:0000313" key="2">
    <source>
        <dbReference type="EMBL" id="GEQ13522.1"/>
    </source>
</evidence>
<reference evidence="2 3" key="1">
    <citation type="submission" date="2019-07" db="EMBL/GenBank/DDBJ databases">
        <title>Whole genome shotgun sequence of Knoellia locipacati NBRC 109775.</title>
        <authorList>
            <person name="Hosoyama A."/>
            <person name="Uohara A."/>
            <person name="Ohji S."/>
            <person name="Ichikawa N."/>
        </authorList>
    </citation>
    <scope>NUCLEOTIDE SEQUENCE [LARGE SCALE GENOMIC DNA]</scope>
    <source>
        <strain evidence="2 3">NBRC 109775</strain>
    </source>
</reference>
<dbReference type="Pfam" id="PF09348">
    <property type="entry name" value="DUF1990"/>
    <property type="match status" value="1"/>
</dbReference>
<evidence type="ECO:0000313" key="3">
    <source>
        <dbReference type="Proteomes" id="UP000321793"/>
    </source>
</evidence>
<dbReference type="PIRSF" id="PIRSF010260">
    <property type="entry name" value="UCP010260"/>
    <property type="match status" value="1"/>
</dbReference>
<organism evidence="2 3">
    <name type="scientific">Knoellia locipacati</name>
    <dbReference type="NCBI Taxonomy" id="882824"/>
    <lineage>
        <taxon>Bacteria</taxon>
        <taxon>Bacillati</taxon>
        <taxon>Actinomycetota</taxon>
        <taxon>Actinomycetes</taxon>
        <taxon>Micrococcales</taxon>
        <taxon>Intrasporangiaceae</taxon>
        <taxon>Knoellia</taxon>
    </lineage>
</organism>
<keyword evidence="3" id="KW-1185">Reference proteome</keyword>